<dbReference type="InterPro" id="IPR007169">
    <property type="entry name" value="RemA-like"/>
</dbReference>
<dbReference type="Pfam" id="PF04025">
    <property type="entry name" value="RemA-like"/>
    <property type="match status" value="1"/>
</dbReference>
<organism evidence="1 2">
    <name type="scientific">Selenomonas montiformis</name>
    <dbReference type="NCBI Taxonomy" id="2652285"/>
    <lineage>
        <taxon>Bacteria</taxon>
        <taxon>Bacillati</taxon>
        <taxon>Bacillota</taxon>
        <taxon>Negativicutes</taxon>
        <taxon>Selenomonadales</taxon>
        <taxon>Selenomonadaceae</taxon>
        <taxon>Selenomonas</taxon>
    </lineage>
</organism>
<proteinExistence type="predicted"/>
<dbReference type="RefSeq" id="WP_154620342.1">
    <property type="nucleotide sequence ID" value="NZ_CBCTNG010000003.1"/>
</dbReference>
<protein>
    <submittedName>
        <fullName evidence="1">DUF370 domain-containing protein</fullName>
    </submittedName>
</protein>
<dbReference type="AlphaFoldDB" id="A0A6I2UWV6"/>
<keyword evidence="2" id="KW-1185">Reference proteome</keyword>
<sequence length="95" mass="10591">MFLHLGNGFSVRTKDILAIQSSEVFRDGPGKEMLDRRMADGSVVNALDPEDEKAEVKSLILTAHKIYLSAISPLTLKRRSELAFQSTVPFRESGR</sequence>
<accession>A0A6I2UWV6</accession>
<gene>
    <name evidence="1" type="ORF">FYJ78_05180</name>
</gene>
<reference evidence="1 2" key="1">
    <citation type="submission" date="2019-08" db="EMBL/GenBank/DDBJ databases">
        <title>In-depth cultivation of the pig gut microbiome towards novel bacterial diversity and tailored functional studies.</title>
        <authorList>
            <person name="Wylensek D."/>
            <person name="Hitch T.C.A."/>
            <person name="Clavel T."/>
        </authorList>
    </citation>
    <scope>NUCLEOTIDE SEQUENCE [LARGE SCALE GENOMIC DNA]</scope>
    <source>
        <strain evidence="2">WCA-380-WT-3B3</strain>
    </source>
</reference>
<name>A0A6I2UWV6_9FIRM</name>
<dbReference type="Proteomes" id="UP000430222">
    <property type="component" value="Unassembled WGS sequence"/>
</dbReference>
<evidence type="ECO:0000313" key="2">
    <source>
        <dbReference type="Proteomes" id="UP000430222"/>
    </source>
</evidence>
<evidence type="ECO:0000313" key="1">
    <source>
        <dbReference type="EMBL" id="MSV24590.1"/>
    </source>
</evidence>
<dbReference type="EMBL" id="VUNL01000004">
    <property type="protein sequence ID" value="MSV24590.1"/>
    <property type="molecule type" value="Genomic_DNA"/>
</dbReference>
<comment type="caution">
    <text evidence="1">The sequence shown here is derived from an EMBL/GenBank/DDBJ whole genome shotgun (WGS) entry which is preliminary data.</text>
</comment>
<dbReference type="NCBIfam" id="NF046065">
    <property type="entry name" value="MtxRegRemB"/>
    <property type="match status" value="1"/>
</dbReference>